<reference evidence="12 13" key="1">
    <citation type="journal article" date="2009" name="Nature">
        <title>Evolution of pathogenicity and sexual reproduction in eight Candida genomes.</title>
        <authorList>
            <person name="Butler G."/>
            <person name="Rasmussen M.D."/>
            <person name="Lin M.F."/>
            <person name="Santos M.A."/>
            <person name="Sakthikumar S."/>
            <person name="Munro C.A."/>
            <person name="Rheinbay E."/>
            <person name="Grabherr M."/>
            <person name="Forche A."/>
            <person name="Reedy J.L."/>
            <person name="Agrafioti I."/>
            <person name="Arnaud M.B."/>
            <person name="Bates S."/>
            <person name="Brown A.J."/>
            <person name="Brunke S."/>
            <person name="Costanzo M.C."/>
            <person name="Fitzpatrick D.A."/>
            <person name="de Groot P.W."/>
            <person name="Harris D."/>
            <person name="Hoyer L.L."/>
            <person name="Hube B."/>
            <person name="Klis F.M."/>
            <person name="Kodira C."/>
            <person name="Lennard N."/>
            <person name="Logue M.E."/>
            <person name="Martin R."/>
            <person name="Neiman A.M."/>
            <person name="Nikolaou E."/>
            <person name="Quail M.A."/>
            <person name="Quinn J."/>
            <person name="Santos M.C."/>
            <person name="Schmitzberger F.F."/>
            <person name="Sherlock G."/>
            <person name="Shah P."/>
            <person name="Silverstein K.A."/>
            <person name="Skrzypek M.S."/>
            <person name="Soll D."/>
            <person name="Staggs R."/>
            <person name="Stansfield I."/>
            <person name="Stumpf M.P."/>
            <person name="Sudbery P.E."/>
            <person name="Srikantha T."/>
            <person name="Zeng Q."/>
            <person name="Berman J."/>
            <person name="Berriman M."/>
            <person name="Heitman J."/>
            <person name="Gow N.A."/>
            <person name="Lorenz M.C."/>
            <person name="Birren B.W."/>
            <person name="Kellis M."/>
            <person name="Cuomo C.A."/>
        </authorList>
    </citation>
    <scope>NUCLEOTIDE SEQUENCE [LARGE SCALE GENOMIC DNA]</scope>
    <source>
        <strain evidence="13">ATCC 6260 / CBS 566 / DSM 6381 / JCM 1539 / NBRC 10279 / NRRL Y-324</strain>
    </source>
</reference>
<dbReference type="HOGENOM" id="CLU_066963_4_2_1"/>
<proteinExistence type="inferred from homology"/>
<evidence type="ECO:0000313" key="12">
    <source>
        <dbReference type="EMBL" id="EDK41216.2"/>
    </source>
</evidence>
<dbReference type="EMBL" id="CH408161">
    <property type="protein sequence ID" value="EDK41216.2"/>
    <property type="molecule type" value="Genomic_DNA"/>
</dbReference>
<dbReference type="AlphaFoldDB" id="A5DPW4"/>
<dbReference type="InterPro" id="IPR015720">
    <property type="entry name" value="Emp24-like"/>
</dbReference>
<accession>A5DPW4</accession>
<comment type="subcellular location">
    <subcellularLocation>
        <location evidence="7">Endomembrane system</location>
        <topology evidence="7">Single-pass membrane protein</topology>
    </subcellularLocation>
    <subcellularLocation>
        <location evidence="1 8">Membrane</location>
        <topology evidence="1 8">Single-pass type I membrane protein</topology>
    </subcellularLocation>
</comment>
<keyword evidence="4" id="KW-0732">Signal</keyword>
<dbReference type="InParanoid" id="A5DPW4"/>
<evidence type="ECO:0000256" key="7">
    <source>
        <dbReference type="ARBA" id="ARBA00037847"/>
    </source>
</evidence>
<feature type="transmembrane region" description="Helical" evidence="10">
    <location>
        <begin position="29"/>
        <end position="51"/>
    </location>
</feature>
<dbReference type="OMA" id="VGEYTFC"/>
<keyword evidence="3 8" id="KW-0812">Transmembrane</keyword>
<evidence type="ECO:0000256" key="2">
    <source>
        <dbReference type="ARBA" id="ARBA00007104"/>
    </source>
</evidence>
<feature type="transmembrane region" description="Helical" evidence="10">
    <location>
        <begin position="203"/>
        <end position="229"/>
    </location>
</feature>
<evidence type="ECO:0000256" key="4">
    <source>
        <dbReference type="ARBA" id="ARBA00022729"/>
    </source>
</evidence>
<feature type="domain" description="GOLD" evidence="11">
    <location>
        <begin position="54"/>
        <end position="137"/>
    </location>
</feature>
<dbReference type="Proteomes" id="UP000001997">
    <property type="component" value="Unassembled WGS sequence"/>
</dbReference>
<keyword evidence="13" id="KW-1185">Reference proteome</keyword>
<comment type="similarity">
    <text evidence="2 8">Belongs to the EMP24/GP25L family.</text>
</comment>
<keyword evidence="9" id="KW-0175">Coiled coil</keyword>
<dbReference type="VEuPathDB" id="FungiDB:PGUG_05315"/>
<dbReference type="SUPFAM" id="SSF101576">
    <property type="entry name" value="Supernatant protein factor (SPF), C-terminal domain"/>
    <property type="match status" value="1"/>
</dbReference>
<organism evidence="12 13">
    <name type="scientific">Meyerozyma guilliermondii (strain ATCC 6260 / CBS 566 / DSM 6381 / JCM 1539 / NBRC 10279 / NRRL Y-324)</name>
    <name type="common">Yeast</name>
    <name type="synonym">Candida guilliermondii</name>
    <dbReference type="NCBI Taxonomy" id="294746"/>
    <lineage>
        <taxon>Eukaryota</taxon>
        <taxon>Fungi</taxon>
        <taxon>Dikarya</taxon>
        <taxon>Ascomycota</taxon>
        <taxon>Saccharomycotina</taxon>
        <taxon>Pichiomycetes</taxon>
        <taxon>Debaryomycetaceae</taxon>
        <taxon>Meyerozyma</taxon>
    </lineage>
</organism>
<dbReference type="InterPro" id="IPR009038">
    <property type="entry name" value="GOLD_dom"/>
</dbReference>
<evidence type="ECO:0000259" key="11">
    <source>
        <dbReference type="PROSITE" id="PS50866"/>
    </source>
</evidence>
<dbReference type="GO" id="GO:0016020">
    <property type="term" value="C:membrane"/>
    <property type="evidence" value="ECO:0007669"/>
    <property type="project" value="UniProtKB-SubCell"/>
</dbReference>
<evidence type="ECO:0000313" key="13">
    <source>
        <dbReference type="Proteomes" id="UP000001997"/>
    </source>
</evidence>
<evidence type="ECO:0000256" key="5">
    <source>
        <dbReference type="ARBA" id="ARBA00022989"/>
    </source>
</evidence>
<sequence>MRETTRSKTQITTTNTSVMLAGFSGLERVLVGLFAFISVASASALTFALGAQETQCYYILIEKPKTSISYYFAVQSGGAFDIDYTIKNPRGEVIDSGEKKRQGEFVILADITGEYEVCFANGMSTFAEKVIDFEITFAENDHTDFRANLPDQPNAKPLQHVGNMLSTVEKIDEQLDNLQRTLQYYKTRNNRNHATVKSTESRIYYFSIFEVLLMVGMAFLQITVVQLFFRGARKQLV</sequence>
<dbReference type="eggNOG" id="KOG1693">
    <property type="taxonomic scope" value="Eukaryota"/>
</dbReference>
<name>A5DPW4_PICGU</name>
<dbReference type="GeneID" id="5124314"/>
<evidence type="ECO:0000256" key="6">
    <source>
        <dbReference type="ARBA" id="ARBA00023136"/>
    </source>
</evidence>
<keyword evidence="6 10" id="KW-0472">Membrane</keyword>
<dbReference type="KEGG" id="pgu:PGUG_05315"/>
<evidence type="ECO:0000256" key="9">
    <source>
        <dbReference type="SAM" id="Coils"/>
    </source>
</evidence>
<evidence type="ECO:0000256" key="10">
    <source>
        <dbReference type="SAM" id="Phobius"/>
    </source>
</evidence>
<dbReference type="RefSeq" id="XP_001482294.2">
    <property type="nucleotide sequence ID" value="XM_001482244.1"/>
</dbReference>
<dbReference type="STRING" id="294746.A5DPW4"/>
<gene>
    <name evidence="12" type="ORF">PGUG_05315</name>
</gene>
<dbReference type="Pfam" id="PF01105">
    <property type="entry name" value="EMP24_GP25L"/>
    <property type="match status" value="1"/>
</dbReference>
<dbReference type="FunCoup" id="A5DPW4">
    <property type="interactions" value="65"/>
</dbReference>
<evidence type="ECO:0000256" key="3">
    <source>
        <dbReference type="ARBA" id="ARBA00022692"/>
    </source>
</evidence>
<feature type="coiled-coil region" evidence="9">
    <location>
        <begin position="161"/>
        <end position="188"/>
    </location>
</feature>
<dbReference type="InterPro" id="IPR036598">
    <property type="entry name" value="GOLD_dom_sf"/>
</dbReference>
<evidence type="ECO:0000256" key="8">
    <source>
        <dbReference type="RuleBase" id="RU003827"/>
    </source>
</evidence>
<dbReference type="PANTHER" id="PTHR22811">
    <property type="entry name" value="TRANSMEMBRANE EMP24 DOMAIN-CONTAINING PROTEIN"/>
    <property type="match status" value="1"/>
</dbReference>
<keyword evidence="5 10" id="KW-1133">Transmembrane helix</keyword>
<dbReference type="GO" id="GO:0012505">
    <property type="term" value="C:endomembrane system"/>
    <property type="evidence" value="ECO:0007669"/>
    <property type="project" value="UniProtKB-SubCell"/>
</dbReference>
<dbReference type="PROSITE" id="PS50866">
    <property type="entry name" value="GOLD"/>
    <property type="match status" value="1"/>
</dbReference>
<evidence type="ECO:0000256" key="1">
    <source>
        <dbReference type="ARBA" id="ARBA00004479"/>
    </source>
</evidence>
<dbReference type="OrthoDB" id="1929172at2759"/>
<protein>
    <recommendedName>
        <fullName evidence="11">GOLD domain-containing protein</fullName>
    </recommendedName>
</protein>
<dbReference type="SMART" id="SM01190">
    <property type="entry name" value="EMP24_GP25L"/>
    <property type="match status" value="1"/>
</dbReference>